<name>A0ABX1LYK4_9CYAN</name>
<dbReference type="Proteomes" id="UP000738376">
    <property type="component" value="Unassembled WGS sequence"/>
</dbReference>
<keyword evidence="2" id="KW-1185">Reference proteome</keyword>
<protein>
    <recommendedName>
        <fullName evidence="3">Transposase</fullName>
    </recommendedName>
</protein>
<sequence>MPILAYRIKLILWHKALKAEVVKQLSDMAIANFYHYLRFPQEKRSHLE</sequence>
<comment type="caution">
    <text evidence="1">The sequence shown here is derived from an EMBL/GenBank/DDBJ whole genome shotgun (WGS) entry which is preliminary data.</text>
</comment>
<proteinExistence type="predicted"/>
<evidence type="ECO:0008006" key="3">
    <source>
        <dbReference type="Google" id="ProtNLM"/>
    </source>
</evidence>
<gene>
    <name evidence="1" type="ORF">HC246_17940</name>
</gene>
<accession>A0ABX1LYK4</accession>
<dbReference type="EMBL" id="JAAVJL010000002">
    <property type="protein sequence ID" value="NMF59849.1"/>
    <property type="molecule type" value="Genomic_DNA"/>
</dbReference>
<organism evidence="1 2">
    <name type="scientific">Pseudanabaena yagii GIHE-NHR1</name>
    <dbReference type="NCBI Taxonomy" id="2722753"/>
    <lineage>
        <taxon>Bacteria</taxon>
        <taxon>Bacillati</taxon>
        <taxon>Cyanobacteriota</taxon>
        <taxon>Cyanophyceae</taxon>
        <taxon>Pseudanabaenales</taxon>
        <taxon>Pseudanabaenaceae</taxon>
        <taxon>Pseudanabaena</taxon>
        <taxon>Pseudanabaena yagii</taxon>
    </lineage>
</organism>
<evidence type="ECO:0000313" key="1">
    <source>
        <dbReference type="EMBL" id="NMF59849.1"/>
    </source>
</evidence>
<reference evidence="1 2" key="1">
    <citation type="submission" date="2020-03" db="EMBL/GenBank/DDBJ databases">
        <title>Draft Genome Sequence of 2-Methylisoborneol Producing Pseudanabaena yagii Strain GIHE-NHR1 Isolated from North Han River in South Korea.</title>
        <authorList>
            <person name="Jeong J."/>
        </authorList>
    </citation>
    <scope>NUCLEOTIDE SEQUENCE [LARGE SCALE GENOMIC DNA]</scope>
    <source>
        <strain evidence="1 2">GIHE-NHR1</strain>
    </source>
</reference>
<dbReference type="RefSeq" id="WP_169364825.1">
    <property type="nucleotide sequence ID" value="NZ_JAAVJL010000002.1"/>
</dbReference>
<evidence type="ECO:0000313" key="2">
    <source>
        <dbReference type="Proteomes" id="UP000738376"/>
    </source>
</evidence>